<keyword evidence="2" id="KW-0813">Transport</keyword>
<evidence type="ECO:0000256" key="5">
    <source>
        <dbReference type="ARBA" id="ARBA00023065"/>
    </source>
</evidence>
<keyword evidence="8" id="KW-0868">Chloride</keyword>
<dbReference type="CDD" id="cd01034">
    <property type="entry name" value="EriC_like"/>
    <property type="match status" value="1"/>
</dbReference>
<dbReference type="PANTHER" id="PTHR43427:SF6">
    <property type="entry name" value="CHLORIDE CHANNEL PROTEIN CLC-E"/>
    <property type="match status" value="1"/>
</dbReference>
<feature type="transmembrane region" description="Helical" evidence="10">
    <location>
        <begin position="167"/>
        <end position="191"/>
    </location>
</feature>
<keyword evidence="12" id="KW-1185">Reference proteome</keyword>
<evidence type="ECO:0000256" key="6">
    <source>
        <dbReference type="ARBA" id="ARBA00023136"/>
    </source>
</evidence>
<feature type="transmembrane region" description="Helical" evidence="10">
    <location>
        <begin position="240"/>
        <end position="262"/>
    </location>
</feature>
<dbReference type="Proteomes" id="UP001334732">
    <property type="component" value="Chromosome"/>
</dbReference>
<organism evidence="11 12">
    <name type="scientific">Thiobacillus sedimenti</name>
    <dbReference type="NCBI Taxonomy" id="3110231"/>
    <lineage>
        <taxon>Bacteria</taxon>
        <taxon>Pseudomonadati</taxon>
        <taxon>Pseudomonadota</taxon>
        <taxon>Betaproteobacteria</taxon>
        <taxon>Nitrosomonadales</taxon>
        <taxon>Thiobacillaceae</taxon>
        <taxon>Thiobacillus</taxon>
    </lineage>
</organism>
<dbReference type="InterPro" id="IPR001807">
    <property type="entry name" value="ClC"/>
</dbReference>
<dbReference type="Gene3D" id="1.10.3080.10">
    <property type="entry name" value="Clc chloride channel"/>
    <property type="match status" value="1"/>
</dbReference>
<keyword evidence="6 10" id="KW-0472">Membrane</keyword>
<feature type="transmembrane region" description="Helical" evidence="10">
    <location>
        <begin position="327"/>
        <end position="351"/>
    </location>
</feature>
<feature type="transmembrane region" description="Helical" evidence="10">
    <location>
        <begin position="59"/>
        <end position="81"/>
    </location>
</feature>
<comment type="subcellular location">
    <subcellularLocation>
        <location evidence="1">Membrane</location>
        <topology evidence="1">Multi-pass membrane protein</topology>
    </subcellularLocation>
</comment>
<keyword evidence="3 10" id="KW-0812">Transmembrane</keyword>
<dbReference type="PRINTS" id="PR00762">
    <property type="entry name" value="CLCHANNEL"/>
</dbReference>
<evidence type="ECO:0000256" key="3">
    <source>
        <dbReference type="ARBA" id="ARBA00022692"/>
    </source>
</evidence>
<accession>A0ABZ1CGF4</accession>
<keyword evidence="7" id="KW-0869">Chloride channel</keyword>
<reference evidence="11 12" key="1">
    <citation type="submission" date="2023-12" db="EMBL/GenBank/DDBJ databases">
        <title>Thiobacillus sedimentum sp. nov., a chemolithoautotrophic sulfur-oxidizing bacterium isolated from freshwater sediment.</title>
        <authorList>
            <person name="Luo J."/>
            <person name="Dai C."/>
        </authorList>
    </citation>
    <scope>NUCLEOTIDE SEQUENCE [LARGE SCALE GENOMIC DNA]</scope>
    <source>
        <strain evidence="11 12">SCUT-2</strain>
    </source>
</reference>
<gene>
    <name evidence="11" type="ORF">VA613_10640</name>
</gene>
<evidence type="ECO:0000256" key="1">
    <source>
        <dbReference type="ARBA" id="ARBA00004141"/>
    </source>
</evidence>
<feature type="transmembrane region" description="Helical" evidence="10">
    <location>
        <begin position="29"/>
        <end position="47"/>
    </location>
</feature>
<keyword evidence="5" id="KW-0406">Ion transport</keyword>
<evidence type="ECO:0000256" key="8">
    <source>
        <dbReference type="ARBA" id="ARBA00023214"/>
    </source>
</evidence>
<keyword evidence="4 10" id="KW-1133">Transmembrane helix</keyword>
<sequence length="445" mass="46083">MSWRPSRFPYVQRRHRVGLLSLRLWVRHMLFWGGAVVVGLAATGFALSSDFAHVVFRKILAVSPWLPLLVTPLTLAAVAALTQRYFKGAEGSGIPQTIAAIRMDEGGPRDTVLSLRLAAAKMVLTCLSVAGGASVGREGPTVQVGAALLYNLRWLIRFPRHLLERGLIVAGGGAGVAAAFNTPLAGVVFAIEEMARSFEERSSGTLVTAVIIAGLAAVYVQGNYTYFGATHETLAGTSAWLGVLLCGLAGGLLGGGFSRLLLAVSAHGLPGRAGAFMREHPVAFAAVCGLALALTGLASGSAVYGSGYAEAKHLIEGSGEVSAGYGLWKMLATFVSFVSGIPGGLFAPSLSAGAGIGHTVAGLLGEANTGPLIVIGMAAYFAGVVQAPITAFVIVMEMTDNHAMVVPLMLATLLATAASRIVCPRPLYKALANNYLARVRPASTT</sequence>
<evidence type="ECO:0000256" key="2">
    <source>
        <dbReference type="ARBA" id="ARBA00022448"/>
    </source>
</evidence>
<feature type="transmembrane region" description="Helical" evidence="10">
    <location>
        <begin position="203"/>
        <end position="220"/>
    </location>
</feature>
<evidence type="ECO:0000256" key="10">
    <source>
        <dbReference type="SAM" id="Phobius"/>
    </source>
</evidence>
<dbReference type="SUPFAM" id="SSF81340">
    <property type="entry name" value="Clc chloride channel"/>
    <property type="match status" value="1"/>
</dbReference>
<protein>
    <submittedName>
        <fullName evidence="11">Chloride channel protein</fullName>
    </submittedName>
</protein>
<dbReference type="InterPro" id="IPR050368">
    <property type="entry name" value="ClC-type_chloride_channel"/>
</dbReference>
<proteinExistence type="predicted"/>
<keyword evidence="9" id="KW-0407">Ion channel</keyword>
<feature type="transmembrane region" description="Helical" evidence="10">
    <location>
        <begin position="372"/>
        <end position="396"/>
    </location>
</feature>
<evidence type="ECO:0000256" key="9">
    <source>
        <dbReference type="ARBA" id="ARBA00023303"/>
    </source>
</evidence>
<evidence type="ECO:0000313" key="11">
    <source>
        <dbReference type="EMBL" id="WRS38460.1"/>
    </source>
</evidence>
<dbReference type="RefSeq" id="WP_324778991.1">
    <property type="nucleotide sequence ID" value="NZ_CP141769.1"/>
</dbReference>
<dbReference type="PANTHER" id="PTHR43427">
    <property type="entry name" value="CHLORIDE CHANNEL PROTEIN CLC-E"/>
    <property type="match status" value="1"/>
</dbReference>
<dbReference type="InterPro" id="IPR014743">
    <property type="entry name" value="Cl-channel_core"/>
</dbReference>
<feature type="transmembrane region" description="Helical" evidence="10">
    <location>
        <begin position="282"/>
        <end position="307"/>
    </location>
</feature>
<dbReference type="Pfam" id="PF00654">
    <property type="entry name" value="Voltage_CLC"/>
    <property type="match status" value="1"/>
</dbReference>
<name>A0ABZ1CGF4_9PROT</name>
<evidence type="ECO:0000313" key="12">
    <source>
        <dbReference type="Proteomes" id="UP001334732"/>
    </source>
</evidence>
<evidence type="ECO:0000256" key="4">
    <source>
        <dbReference type="ARBA" id="ARBA00022989"/>
    </source>
</evidence>
<evidence type="ECO:0000256" key="7">
    <source>
        <dbReference type="ARBA" id="ARBA00023173"/>
    </source>
</evidence>
<dbReference type="EMBL" id="CP141769">
    <property type="protein sequence ID" value="WRS38460.1"/>
    <property type="molecule type" value="Genomic_DNA"/>
</dbReference>